<feature type="domain" description="NAD-dependent epimerase/dehydratase" evidence="2">
    <location>
        <begin position="8"/>
        <end position="217"/>
    </location>
</feature>
<dbReference type="Pfam" id="PF01370">
    <property type="entry name" value="Epimerase"/>
    <property type="match status" value="1"/>
</dbReference>
<evidence type="ECO:0000256" key="1">
    <source>
        <dbReference type="ARBA" id="ARBA00007637"/>
    </source>
</evidence>
<evidence type="ECO:0000313" key="3">
    <source>
        <dbReference type="EMBL" id="RED55699.1"/>
    </source>
</evidence>
<keyword evidence="4" id="KW-1185">Reference proteome</keyword>
<comment type="caution">
    <text evidence="3">The sequence shown here is derived from an EMBL/GenBank/DDBJ whole genome shotgun (WGS) entry which is preliminary data.</text>
</comment>
<name>A0A3D9I297_9BACL</name>
<comment type="similarity">
    <text evidence="1">Belongs to the NAD(P)-dependent epimerase/dehydratase family.</text>
</comment>
<dbReference type="InterPro" id="IPR001509">
    <property type="entry name" value="Epimerase_deHydtase"/>
</dbReference>
<sequence>MSDKIKKVVVTGGSGMLGRWIVKHFVEHGYEVLNVDTRQPDEALCPTLIVDLEDLGQTYGALAGADAVVHMAAIPRAGMVPPEVTFRNNVMSTYNVLEAASGLGIKKAVIASSESSYGICFAVHPFGPQYVPMDEAHPQLPQDSYGLSKIVNEQTADMFYRRSGIQVVSLRLGNVIPPEWYERFPSWINNPEERERILWSYIDTRDAAEACRLAIETDGLGSVALNLASDETSMAVPSRELMTARYPEVIDFRAPLEAHESLLNSDKATKLLGWKPQYKWREQLDK</sequence>
<dbReference type="SUPFAM" id="SSF51735">
    <property type="entry name" value="NAD(P)-binding Rossmann-fold domains"/>
    <property type="match status" value="1"/>
</dbReference>
<dbReference type="RefSeq" id="WP_425453308.1">
    <property type="nucleotide sequence ID" value="NZ_QRDY01000016.1"/>
</dbReference>
<organism evidence="3 4">
    <name type="scientific">Cohnella lupini</name>
    <dbReference type="NCBI Taxonomy" id="1294267"/>
    <lineage>
        <taxon>Bacteria</taxon>
        <taxon>Bacillati</taxon>
        <taxon>Bacillota</taxon>
        <taxon>Bacilli</taxon>
        <taxon>Bacillales</taxon>
        <taxon>Paenibacillaceae</taxon>
        <taxon>Cohnella</taxon>
    </lineage>
</organism>
<dbReference type="InterPro" id="IPR036291">
    <property type="entry name" value="NAD(P)-bd_dom_sf"/>
</dbReference>
<dbReference type="PANTHER" id="PTHR43000">
    <property type="entry name" value="DTDP-D-GLUCOSE 4,6-DEHYDRATASE-RELATED"/>
    <property type="match status" value="1"/>
</dbReference>
<evidence type="ECO:0000259" key="2">
    <source>
        <dbReference type="Pfam" id="PF01370"/>
    </source>
</evidence>
<accession>A0A3D9I297</accession>
<proteinExistence type="inferred from homology"/>
<dbReference type="AlphaFoldDB" id="A0A3D9I297"/>
<dbReference type="Gene3D" id="3.40.50.720">
    <property type="entry name" value="NAD(P)-binding Rossmann-like Domain"/>
    <property type="match status" value="1"/>
</dbReference>
<evidence type="ECO:0000313" key="4">
    <source>
        <dbReference type="Proteomes" id="UP000256869"/>
    </source>
</evidence>
<dbReference type="EMBL" id="QRDY01000016">
    <property type="protein sequence ID" value="RED55699.1"/>
    <property type="molecule type" value="Genomic_DNA"/>
</dbReference>
<protein>
    <submittedName>
        <fullName evidence="3">Nucleoside-diphosphate-sugar epimerase</fullName>
    </submittedName>
</protein>
<dbReference type="Proteomes" id="UP000256869">
    <property type="component" value="Unassembled WGS sequence"/>
</dbReference>
<reference evidence="3 4" key="1">
    <citation type="submission" date="2018-07" db="EMBL/GenBank/DDBJ databases">
        <title>Genomic Encyclopedia of Type Strains, Phase III (KMG-III): the genomes of soil and plant-associated and newly described type strains.</title>
        <authorList>
            <person name="Whitman W."/>
        </authorList>
    </citation>
    <scope>NUCLEOTIDE SEQUENCE [LARGE SCALE GENOMIC DNA]</scope>
    <source>
        <strain evidence="3 4">CECT 8236</strain>
    </source>
</reference>
<gene>
    <name evidence="3" type="ORF">DFP95_11625</name>
</gene>